<proteinExistence type="inferred from homology"/>
<dbReference type="InterPro" id="IPR050559">
    <property type="entry name" value="P-Pant_transferase_sf"/>
</dbReference>
<dbReference type="InterPro" id="IPR037143">
    <property type="entry name" value="4-PPantetheinyl_Trfase_dom_sf"/>
</dbReference>
<name>A0ABQ1F0W3_9BACL</name>
<evidence type="ECO:0000256" key="1">
    <source>
        <dbReference type="ARBA" id="ARBA00010990"/>
    </source>
</evidence>
<dbReference type="Gene3D" id="3.90.470.20">
    <property type="entry name" value="4'-phosphopantetheinyl transferase domain"/>
    <property type="match status" value="2"/>
</dbReference>
<gene>
    <name evidence="5" type="ORF">GCM10008018_48670</name>
</gene>
<evidence type="ECO:0000256" key="2">
    <source>
        <dbReference type="ARBA" id="ARBA00022679"/>
    </source>
</evidence>
<dbReference type="PANTHER" id="PTHR12215:SF10">
    <property type="entry name" value="L-AMINOADIPATE-SEMIALDEHYDE DEHYDROGENASE-PHOSPHOPANTETHEINYL TRANSFERASE"/>
    <property type="match status" value="1"/>
</dbReference>
<comment type="similarity">
    <text evidence="1">Belongs to the P-Pant transferase superfamily. Gsp/Sfp/HetI/AcpT family.</text>
</comment>
<dbReference type="Pfam" id="PF22624">
    <property type="entry name" value="AASDHPPT_N"/>
    <property type="match status" value="1"/>
</dbReference>
<sequence>MKIIATKICPHTEVEIWHSLEAHLDEARRNKIGKCLQKKQQQRMISGDILLRYALQQEFSSDAGSLRIGYGPYGKPWLYERPEVFFNISHAGEWVAVALGSREVGIDVEIQDPRFAKLADCLLSPSELRDFQGIQDQEAYLCRRWVMKESFVKMIGLGLGCPLTSVSFAMISHQDAFTVYEEQGYFCRVYELESIYPLAVSCADYRFPDQVTILPFERLLHWALAASPLV</sequence>
<feature type="domain" description="4'-phosphopantetheinyl transferase N-terminal" evidence="4">
    <location>
        <begin position="17"/>
        <end position="98"/>
    </location>
</feature>
<accession>A0ABQ1F0W3</accession>
<dbReference type="GO" id="GO:0016740">
    <property type="term" value="F:transferase activity"/>
    <property type="evidence" value="ECO:0007669"/>
    <property type="project" value="UniProtKB-KW"/>
</dbReference>
<evidence type="ECO:0000259" key="4">
    <source>
        <dbReference type="Pfam" id="PF22624"/>
    </source>
</evidence>
<comment type="caution">
    <text evidence="5">The sequence shown here is derived from an EMBL/GenBank/DDBJ whole genome shotgun (WGS) entry which is preliminary data.</text>
</comment>
<keyword evidence="6" id="KW-1185">Reference proteome</keyword>
<evidence type="ECO:0000313" key="6">
    <source>
        <dbReference type="Proteomes" id="UP000615455"/>
    </source>
</evidence>
<dbReference type="InterPro" id="IPR008278">
    <property type="entry name" value="4-PPantetheinyl_Trfase_dom"/>
</dbReference>
<dbReference type="RefSeq" id="WP_189015991.1">
    <property type="nucleotide sequence ID" value="NZ_BMHE01000031.1"/>
</dbReference>
<dbReference type="InterPro" id="IPR055066">
    <property type="entry name" value="AASDHPPT_N"/>
</dbReference>
<dbReference type="EMBL" id="BMHE01000031">
    <property type="protein sequence ID" value="GFZ96546.1"/>
    <property type="molecule type" value="Genomic_DNA"/>
</dbReference>
<reference evidence="6" key="1">
    <citation type="journal article" date="2019" name="Int. J. Syst. Evol. Microbiol.">
        <title>The Global Catalogue of Microorganisms (GCM) 10K type strain sequencing project: providing services to taxonomists for standard genome sequencing and annotation.</title>
        <authorList>
            <consortium name="The Broad Institute Genomics Platform"/>
            <consortium name="The Broad Institute Genome Sequencing Center for Infectious Disease"/>
            <person name="Wu L."/>
            <person name="Ma J."/>
        </authorList>
    </citation>
    <scope>NUCLEOTIDE SEQUENCE [LARGE SCALE GENOMIC DNA]</scope>
    <source>
        <strain evidence="6">CGMCC 1.15043</strain>
    </source>
</reference>
<feature type="domain" description="4'-phosphopantetheinyl transferase" evidence="3">
    <location>
        <begin position="104"/>
        <end position="175"/>
    </location>
</feature>
<dbReference type="Pfam" id="PF01648">
    <property type="entry name" value="ACPS"/>
    <property type="match status" value="1"/>
</dbReference>
<dbReference type="PANTHER" id="PTHR12215">
    <property type="entry name" value="PHOSPHOPANTETHEINE TRANSFERASE"/>
    <property type="match status" value="1"/>
</dbReference>
<dbReference type="Proteomes" id="UP000615455">
    <property type="component" value="Unassembled WGS sequence"/>
</dbReference>
<keyword evidence="2 5" id="KW-0808">Transferase</keyword>
<organism evidence="5 6">
    <name type="scientific">Paenibacillus marchantiophytorum</name>
    <dbReference type="NCBI Taxonomy" id="1619310"/>
    <lineage>
        <taxon>Bacteria</taxon>
        <taxon>Bacillati</taxon>
        <taxon>Bacillota</taxon>
        <taxon>Bacilli</taxon>
        <taxon>Bacillales</taxon>
        <taxon>Paenibacillaceae</taxon>
        <taxon>Paenibacillus</taxon>
    </lineage>
</organism>
<dbReference type="SUPFAM" id="SSF56214">
    <property type="entry name" value="4'-phosphopantetheinyl transferase"/>
    <property type="match status" value="2"/>
</dbReference>
<evidence type="ECO:0000259" key="3">
    <source>
        <dbReference type="Pfam" id="PF01648"/>
    </source>
</evidence>
<evidence type="ECO:0000313" key="5">
    <source>
        <dbReference type="EMBL" id="GFZ96546.1"/>
    </source>
</evidence>
<protein>
    <submittedName>
        <fullName evidence="5">4'-phosphopantetheinyl transferase</fullName>
    </submittedName>
</protein>